<name>A0A9W7DY38_9STRA</name>
<feature type="region of interest" description="Disordered" evidence="1">
    <location>
        <begin position="1"/>
        <end position="23"/>
    </location>
</feature>
<dbReference type="EMBL" id="BLQM01000041">
    <property type="protein sequence ID" value="GMH54913.1"/>
    <property type="molecule type" value="Genomic_DNA"/>
</dbReference>
<feature type="compositionally biased region" description="Low complexity" evidence="1">
    <location>
        <begin position="65"/>
        <end position="76"/>
    </location>
</feature>
<evidence type="ECO:0000256" key="1">
    <source>
        <dbReference type="SAM" id="MobiDB-lite"/>
    </source>
</evidence>
<proteinExistence type="predicted"/>
<reference evidence="3" key="1">
    <citation type="journal article" date="2023" name="Commun. Biol.">
        <title>Genome analysis of Parmales, the sister group of diatoms, reveals the evolutionary specialization of diatoms from phago-mixotrophs to photoautotrophs.</title>
        <authorList>
            <person name="Ban H."/>
            <person name="Sato S."/>
            <person name="Yoshikawa S."/>
            <person name="Yamada K."/>
            <person name="Nakamura Y."/>
            <person name="Ichinomiya M."/>
            <person name="Sato N."/>
            <person name="Blanc-Mathieu R."/>
            <person name="Endo H."/>
            <person name="Kuwata A."/>
            <person name="Ogata H."/>
        </authorList>
    </citation>
    <scope>NUCLEOTIDE SEQUENCE [LARGE SCALE GENOMIC DNA]</scope>
</reference>
<sequence length="243" mass="26787">MGHGSSTHKKADHDHHDEARKTVSNRLDMLKKFDSKVQNEILLALDNKMKELVDVAEGNEPTAPKSPKSPKGGKSPKVVHKNREVTNVESSMPAPRDMVKKYDKAPSREKRKLMGLDVRIEKIIMSEETPEGAAISIKVFLDDKQGATSKTATIEGKILTLPEDDTYSFTPGVFDVEDLEKFVNITFEVQAMTGDTTSSIGKVIVPIADARSSVHPWGFETKSGKCFASVNKTIESFESAEAR</sequence>
<evidence type="ECO:0000313" key="3">
    <source>
        <dbReference type="Proteomes" id="UP001162640"/>
    </source>
</evidence>
<gene>
    <name evidence="2" type="ORF">TL16_g01780</name>
</gene>
<accession>A0A9W7DY38</accession>
<feature type="compositionally biased region" description="Basic and acidic residues" evidence="1">
    <location>
        <begin position="9"/>
        <end position="21"/>
    </location>
</feature>
<protein>
    <submittedName>
        <fullName evidence="2">Uncharacterized protein</fullName>
    </submittedName>
</protein>
<dbReference type="AlphaFoldDB" id="A0A9W7DY38"/>
<organism evidence="2 3">
    <name type="scientific">Triparma laevis f. inornata</name>
    <dbReference type="NCBI Taxonomy" id="1714386"/>
    <lineage>
        <taxon>Eukaryota</taxon>
        <taxon>Sar</taxon>
        <taxon>Stramenopiles</taxon>
        <taxon>Ochrophyta</taxon>
        <taxon>Bolidophyceae</taxon>
        <taxon>Parmales</taxon>
        <taxon>Triparmaceae</taxon>
        <taxon>Triparma</taxon>
    </lineage>
</organism>
<evidence type="ECO:0000313" key="2">
    <source>
        <dbReference type="EMBL" id="GMH54913.1"/>
    </source>
</evidence>
<feature type="region of interest" description="Disordered" evidence="1">
    <location>
        <begin position="55"/>
        <end position="83"/>
    </location>
</feature>
<dbReference type="Proteomes" id="UP001162640">
    <property type="component" value="Unassembled WGS sequence"/>
</dbReference>
<comment type="caution">
    <text evidence="2">The sequence shown here is derived from an EMBL/GenBank/DDBJ whole genome shotgun (WGS) entry which is preliminary data.</text>
</comment>